<dbReference type="CDD" id="cd23669">
    <property type="entry name" value="GH55_SacteLam55A-like"/>
    <property type="match status" value="1"/>
</dbReference>
<dbReference type="Pfam" id="PF00005">
    <property type="entry name" value="ABC_tran"/>
    <property type="match status" value="1"/>
</dbReference>
<dbReference type="EMBL" id="LQCK02000056">
    <property type="protein sequence ID" value="KZB93947.1"/>
    <property type="molecule type" value="Genomic_DNA"/>
</dbReference>
<dbReference type="GO" id="GO:0016887">
    <property type="term" value="F:ATP hydrolysis activity"/>
    <property type="evidence" value="ECO:0007669"/>
    <property type="project" value="InterPro"/>
</dbReference>
<dbReference type="PANTHER" id="PTHR24220">
    <property type="entry name" value="IMPORT ATP-BINDING PROTEIN"/>
    <property type="match status" value="1"/>
</dbReference>
<protein>
    <submittedName>
        <fullName evidence="1">ABC transporter</fullName>
    </submittedName>
</protein>
<name>A0A175XZS0_9SPHN</name>
<comment type="caution">
    <text evidence="1">The sequence shown here is derived from an EMBL/GenBank/DDBJ whole genome shotgun (WGS) entry which is preliminary data.</text>
</comment>
<keyword evidence="2" id="KW-1185">Reference proteome</keyword>
<dbReference type="Gene3D" id="3.40.50.300">
    <property type="entry name" value="P-loop containing nucleotide triphosphate hydrolases"/>
    <property type="match status" value="1"/>
</dbReference>
<dbReference type="STRING" id="621456.BJP26_19130"/>
<dbReference type="SMART" id="SM00382">
    <property type="entry name" value="AAA"/>
    <property type="match status" value="1"/>
</dbReference>
<dbReference type="InterPro" id="IPR027417">
    <property type="entry name" value="P-loop_NTPase"/>
</dbReference>
<dbReference type="GO" id="GO:0005524">
    <property type="term" value="F:ATP binding"/>
    <property type="evidence" value="ECO:0007669"/>
    <property type="project" value="InterPro"/>
</dbReference>
<dbReference type="InterPro" id="IPR015854">
    <property type="entry name" value="ABC_transpr_LolD-like"/>
</dbReference>
<reference evidence="1" key="1">
    <citation type="submission" date="2016-03" db="EMBL/GenBank/DDBJ databases">
        <title>Sphingomonas melonis TY, whole genome shotgun sequencing.</title>
        <authorList>
            <person name="Wang H."/>
            <person name="Zhu P."/>
        </authorList>
    </citation>
    <scope>NUCLEOTIDE SEQUENCE [LARGE SCALE GENOMIC DNA]</scope>
    <source>
        <strain evidence="1">TY</strain>
    </source>
</reference>
<accession>A0A175XZS0</accession>
<dbReference type="OrthoDB" id="2479530at2"/>
<proteinExistence type="predicted"/>
<organism evidence="1 2">
    <name type="scientific">Sphingomonas melonis TY</name>
    <dbReference type="NCBI Taxonomy" id="621456"/>
    <lineage>
        <taxon>Bacteria</taxon>
        <taxon>Pseudomonadati</taxon>
        <taxon>Pseudomonadota</taxon>
        <taxon>Alphaproteobacteria</taxon>
        <taxon>Sphingomonadales</taxon>
        <taxon>Sphingomonadaceae</taxon>
        <taxon>Sphingomonas</taxon>
    </lineage>
</organism>
<dbReference type="KEGG" id="smy:BJP26_19130"/>
<dbReference type="AlphaFoldDB" id="A0A175XZS0"/>
<dbReference type="Gene3D" id="2.160.20.10">
    <property type="entry name" value="Single-stranded right-handed beta-helix, Pectin lyase-like"/>
    <property type="match status" value="1"/>
</dbReference>
<dbReference type="Proteomes" id="UP000078460">
    <property type="component" value="Unassembled WGS sequence"/>
</dbReference>
<dbReference type="SUPFAM" id="SSF52540">
    <property type="entry name" value="P-loop containing nucleoside triphosphate hydrolases"/>
    <property type="match status" value="1"/>
</dbReference>
<dbReference type="InterPro" id="IPR059186">
    <property type="entry name" value="SACTE_4363"/>
</dbReference>
<gene>
    <name evidence="1" type="ORF">AVM11_09840</name>
</gene>
<dbReference type="GO" id="GO:0005886">
    <property type="term" value="C:plasma membrane"/>
    <property type="evidence" value="ECO:0007669"/>
    <property type="project" value="TreeGrafter"/>
</dbReference>
<evidence type="ECO:0000313" key="1">
    <source>
        <dbReference type="EMBL" id="KZB93947.1"/>
    </source>
</evidence>
<dbReference type="PROSITE" id="PS50893">
    <property type="entry name" value="ABC_TRANSPORTER_2"/>
    <property type="match status" value="1"/>
</dbReference>
<dbReference type="InterPro" id="IPR003439">
    <property type="entry name" value="ABC_transporter-like_ATP-bd"/>
</dbReference>
<dbReference type="GO" id="GO:0022857">
    <property type="term" value="F:transmembrane transporter activity"/>
    <property type="evidence" value="ECO:0007669"/>
    <property type="project" value="TreeGrafter"/>
</dbReference>
<evidence type="ECO:0000313" key="2">
    <source>
        <dbReference type="Proteomes" id="UP000078460"/>
    </source>
</evidence>
<dbReference type="PANTHER" id="PTHR24220:SF376">
    <property type="entry name" value="ABC TRANSPORTER"/>
    <property type="match status" value="1"/>
</dbReference>
<sequence>MANANQAIIRSIGVGFTARDGEVLIVTGPSGSGKTTLLTILGALRPFVEGEVSVNGLSLRDADINDILNLRRRIGFVFQQHNLMKVLILYENVEASLYMLPKSEEGAERARAHAMLAALGLGDRGRDFPASLSDGQQQRVAIARALVRLPDLIIADEPTASLDAESCNLAMKVMRDFATRQGCVIIMATHDERVFHIADRAFTWKMATCTRPASTQGGKLVQRCPASNRPSRRRRVCRRSQSLKGRVCDEQDGKDVSPEVRACQAKRTRLSMRHRNVGEGRMRNTTRRELVAGMAAIGFGTLANAAPVGRRRDPDLGPNVLIVDGDEPGAQAVIDRWFKEQERAHFTDRRRAILLKPGNHRLDINVGFFTQVAGLGLTPGDVTVAGHVHAEADWAKGMALVNFWRGVENLTVRPPDNMDRWAVSQAAPYRRIHLTGDLALDDGGWSSGGFMADCRVDGTIRSGTQQQWFTRNSRMQRWEGSNWNMMFMGVAGAPASSFPTPPYTTVATVPVVREKPFLCVGPGGEWTIFVPALRRDARGISWDQAPAGRHVPLDAVLIADPTTPVATINRALAAGRHLLLTPGVYRLREPLRVVRADTIVLGLGLATLLAEGGSAAITVADVPGVTIAGLLVDAGPQTTPVLVQIGPRGADGDHRDNPTLLADLFFRVGGAAVGNAGTCLEINSHHVIGDHLWIWRADHGDRDGGRVHVGWDESRATHGLVVNGDHVTCYGLFVEHFQGWQTLWNGEDGRTFFYQNELPYDPPSQRAWRSDSPRGWAAYKVADHVRQHQAVGMGIYANFTADPSIVLASAVEVPDTPGVCVSNVTTISLGGGKGTIAHLVNDAGEAARPGSIRQTLTRYGDARDGSAS</sequence>
<dbReference type="InterPro" id="IPR003593">
    <property type="entry name" value="AAA+_ATPase"/>
</dbReference>
<dbReference type="InterPro" id="IPR012334">
    <property type="entry name" value="Pectin_lyas_fold"/>
</dbReference>